<keyword evidence="9" id="KW-1185">Reference proteome</keyword>
<protein>
    <submittedName>
        <fullName evidence="8">Major Facilitator Superfamily protein</fullName>
    </submittedName>
</protein>
<feature type="transmembrane region" description="Helical" evidence="6">
    <location>
        <begin position="345"/>
        <end position="363"/>
    </location>
</feature>
<dbReference type="Gene3D" id="1.20.1250.20">
    <property type="entry name" value="MFS general substrate transporter like domains"/>
    <property type="match status" value="1"/>
</dbReference>
<dbReference type="SUPFAM" id="SSF103473">
    <property type="entry name" value="MFS general substrate transporter"/>
    <property type="match status" value="1"/>
</dbReference>
<dbReference type="OrthoDB" id="4484751at2"/>
<keyword evidence="3 6" id="KW-1133">Transmembrane helix</keyword>
<feature type="transmembrane region" description="Helical" evidence="6">
    <location>
        <begin position="233"/>
        <end position="251"/>
    </location>
</feature>
<dbReference type="InterPro" id="IPR011701">
    <property type="entry name" value="MFS"/>
</dbReference>
<feature type="transmembrane region" description="Helical" evidence="6">
    <location>
        <begin position="82"/>
        <end position="108"/>
    </location>
</feature>
<feature type="region of interest" description="Disordered" evidence="5">
    <location>
        <begin position="472"/>
        <end position="508"/>
    </location>
</feature>
<evidence type="ECO:0000256" key="6">
    <source>
        <dbReference type="SAM" id="Phobius"/>
    </source>
</evidence>
<organism evidence="8 9">
    <name type="scientific">Micromonospora avicenniae</name>
    <dbReference type="NCBI Taxonomy" id="1198245"/>
    <lineage>
        <taxon>Bacteria</taxon>
        <taxon>Bacillati</taxon>
        <taxon>Actinomycetota</taxon>
        <taxon>Actinomycetes</taxon>
        <taxon>Micromonosporales</taxon>
        <taxon>Micromonosporaceae</taxon>
        <taxon>Micromonospora</taxon>
    </lineage>
</organism>
<feature type="compositionally biased region" description="Low complexity" evidence="5">
    <location>
        <begin position="478"/>
        <end position="492"/>
    </location>
</feature>
<sequence length="508" mass="50835">MTADVPLNTRLPMPVLIAVLGLGTVVVSMMQTLVVPVLGLIQQDLRVSTTDATWLTTATLLAAAVCTPLAGRLGDQYGARRVLLAVLALTVAGSVVAALSSALPWLIVARAMQGISTAIFPLAQSVLRHRLPAGRLPAAMGAISAALAIGNGVALASAGLLGRESTSDYHLVFWLAAIVSGLALAATAMVLPATATSGVRHTDWLGAVLLAGVLVLLLLPLSRGSDWGWSSPRTLGCLGGALLLGAVWVDVERRRPDPVVNLRIAARPAVALANLAGFLLGFAMFMQFIGVSAVVQIPAAPAGYGLGASVSQAALEYLLPPAVASLFAARVAGALTRRVGARRTLAAGSATGVAGFALLAAVHGCTTGVLVGGVLVGIAVSFGFAALPAVLLDAVPLTQTAAANGVNSVFRSIGSSVASALLGVLLATGADASASTPAAPPAEGRFTLAFALAGAAFAVVAALALPRRRRHTRIASQGATPGAPSSATSAGPLVARSGHPATTTTARQ</sequence>
<feature type="transmembrane region" description="Helical" evidence="6">
    <location>
        <begin position="413"/>
        <end position="434"/>
    </location>
</feature>
<feature type="transmembrane region" description="Helical" evidence="6">
    <location>
        <begin position="204"/>
        <end position="221"/>
    </location>
</feature>
<feature type="domain" description="Major facilitator superfamily (MFS) profile" evidence="7">
    <location>
        <begin position="16"/>
        <end position="469"/>
    </location>
</feature>
<name>A0A1N7A002_9ACTN</name>
<dbReference type="EMBL" id="FTNF01000008">
    <property type="protein sequence ID" value="SIR32391.1"/>
    <property type="molecule type" value="Genomic_DNA"/>
</dbReference>
<dbReference type="InterPro" id="IPR020846">
    <property type="entry name" value="MFS_dom"/>
</dbReference>
<comment type="subcellular location">
    <subcellularLocation>
        <location evidence="1">Cell membrane</location>
        <topology evidence="1">Multi-pass membrane protein</topology>
    </subcellularLocation>
</comment>
<evidence type="ECO:0000313" key="8">
    <source>
        <dbReference type="EMBL" id="SIR32391.1"/>
    </source>
</evidence>
<dbReference type="STRING" id="1198245.SAMN05444858_108184"/>
<feature type="transmembrane region" description="Helical" evidence="6">
    <location>
        <begin position="138"/>
        <end position="159"/>
    </location>
</feature>
<feature type="transmembrane region" description="Helical" evidence="6">
    <location>
        <begin position="317"/>
        <end position="333"/>
    </location>
</feature>
<evidence type="ECO:0000256" key="1">
    <source>
        <dbReference type="ARBA" id="ARBA00004651"/>
    </source>
</evidence>
<evidence type="ECO:0000256" key="2">
    <source>
        <dbReference type="ARBA" id="ARBA00022692"/>
    </source>
</evidence>
<evidence type="ECO:0000256" key="4">
    <source>
        <dbReference type="ARBA" id="ARBA00023136"/>
    </source>
</evidence>
<evidence type="ECO:0000313" key="9">
    <source>
        <dbReference type="Proteomes" id="UP000186004"/>
    </source>
</evidence>
<feature type="transmembrane region" description="Helical" evidence="6">
    <location>
        <begin position="171"/>
        <end position="192"/>
    </location>
</feature>
<feature type="transmembrane region" description="Helical" evidence="6">
    <location>
        <begin position="369"/>
        <end position="392"/>
    </location>
</feature>
<evidence type="ECO:0000259" key="7">
    <source>
        <dbReference type="PROSITE" id="PS50850"/>
    </source>
</evidence>
<dbReference type="AlphaFoldDB" id="A0A1N7A002"/>
<keyword evidence="4 6" id="KW-0472">Membrane</keyword>
<feature type="transmembrane region" description="Helical" evidence="6">
    <location>
        <begin position="15"/>
        <end position="40"/>
    </location>
</feature>
<dbReference type="PANTHER" id="PTHR42718">
    <property type="entry name" value="MAJOR FACILITATOR SUPERFAMILY MULTIDRUG TRANSPORTER MFSC"/>
    <property type="match status" value="1"/>
</dbReference>
<dbReference type="InterPro" id="IPR036259">
    <property type="entry name" value="MFS_trans_sf"/>
</dbReference>
<dbReference type="PANTHER" id="PTHR42718:SF49">
    <property type="entry name" value="EXPORT PROTEIN"/>
    <property type="match status" value="1"/>
</dbReference>
<proteinExistence type="predicted"/>
<feature type="transmembrane region" description="Helical" evidence="6">
    <location>
        <begin position="272"/>
        <end position="297"/>
    </location>
</feature>
<dbReference type="Proteomes" id="UP000186004">
    <property type="component" value="Unassembled WGS sequence"/>
</dbReference>
<evidence type="ECO:0000256" key="5">
    <source>
        <dbReference type="SAM" id="MobiDB-lite"/>
    </source>
</evidence>
<accession>A0A1N7A002</accession>
<dbReference type="GO" id="GO:0022857">
    <property type="term" value="F:transmembrane transporter activity"/>
    <property type="evidence" value="ECO:0007669"/>
    <property type="project" value="InterPro"/>
</dbReference>
<feature type="transmembrane region" description="Helical" evidence="6">
    <location>
        <begin position="446"/>
        <end position="465"/>
    </location>
</feature>
<reference evidence="8 9" key="1">
    <citation type="submission" date="2017-01" db="EMBL/GenBank/DDBJ databases">
        <authorList>
            <person name="Mah S.A."/>
            <person name="Swanson W.J."/>
            <person name="Moy G.W."/>
            <person name="Vacquier V.D."/>
        </authorList>
    </citation>
    <scope>NUCLEOTIDE SEQUENCE [LARGE SCALE GENOMIC DNA]</scope>
    <source>
        <strain evidence="8 9">DSM 45758</strain>
    </source>
</reference>
<keyword evidence="2 6" id="KW-0812">Transmembrane</keyword>
<dbReference type="RefSeq" id="WP_084752830.1">
    <property type="nucleotide sequence ID" value="NZ_FTNF01000008.1"/>
</dbReference>
<evidence type="ECO:0000256" key="3">
    <source>
        <dbReference type="ARBA" id="ARBA00022989"/>
    </source>
</evidence>
<feature type="transmembrane region" description="Helical" evidence="6">
    <location>
        <begin position="52"/>
        <end position="70"/>
    </location>
</feature>
<gene>
    <name evidence="8" type="ORF">SAMN05444858_108184</name>
</gene>
<dbReference type="GO" id="GO:0005886">
    <property type="term" value="C:plasma membrane"/>
    <property type="evidence" value="ECO:0007669"/>
    <property type="project" value="UniProtKB-SubCell"/>
</dbReference>
<dbReference type="Pfam" id="PF07690">
    <property type="entry name" value="MFS_1"/>
    <property type="match status" value="1"/>
</dbReference>
<dbReference type="PROSITE" id="PS50850">
    <property type="entry name" value="MFS"/>
    <property type="match status" value="1"/>
</dbReference>